<keyword evidence="2" id="KW-1185">Reference proteome</keyword>
<reference evidence="1 2" key="1">
    <citation type="submission" date="2019-04" db="EMBL/GenBank/DDBJ databases">
        <authorList>
            <person name="Feng G."/>
            <person name="Zhang J."/>
            <person name="Zhu H."/>
        </authorList>
    </citation>
    <scope>NUCLEOTIDE SEQUENCE [LARGE SCALE GENOMIC DNA]</scope>
    <source>
        <strain evidence="1 2">92R-1</strain>
    </source>
</reference>
<sequence>MENLGSLNILRIPLANLWDVPAVRQKMETDAAEFAQWHQQWYCSYSDKARADMRTQLGWALENPTYNFQQLLPRVTTSNEDILFYFTYLLQLIEQGECPNESAQQ</sequence>
<dbReference type="Proteomes" id="UP000298337">
    <property type="component" value="Unassembled WGS sequence"/>
</dbReference>
<gene>
    <name evidence="1" type="ORF">EU556_03105</name>
</gene>
<proteinExistence type="predicted"/>
<accession>A0A4Z0PC80</accession>
<dbReference type="RefSeq" id="WP_135430920.1">
    <property type="nucleotide sequence ID" value="NZ_SRLA01000001.1"/>
</dbReference>
<dbReference type="EMBL" id="SRLA01000001">
    <property type="protein sequence ID" value="TGE09831.1"/>
    <property type="molecule type" value="Genomic_DNA"/>
</dbReference>
<name>A0A4Z0PC80_9BACT</name>
<evidence type="ECO:0000313" key="2">
    <source>
        <dbReference type="Proteomes" id="UP000298337"/>
    </source>
</evidence>
<dbReference type="OrthoDB" id="1259445at2"/>
<protein>
    <submittedName>
        <fullName evidence="1">Uncharacterized protein</fullName>
    </submittedName>
</protein>
<comment type="caution">
    <text evidence="1">The sequence shown here is derived from an EMBL/GenBank/DDBJ whole genome shotgun (WGS) entry which is preliminary data.</text>
</comment>
<evidence type="ECO:0000313" key="1">
    <source>
        <dbReference type="EMBL" id="TGE09831.1"/>
    </source>
</evidence>
<dbReference type="AlphaFoldDB" id="A0A4Z0PC80"/>
<organism evidence="1 2">
    <name type="scientific">Hymenobacter fodinae</name>
    <dbReference type="NCBI Taxonomy" id="2510796"/>
    <lineage>
        <taxon>Bacteria</taxon>
        <taxon>Pseudomonadati</taxon>
        <taxon>Bacteroidota</taxon>
        <taxon>Cytophagia</taxon>
        <taxon>Cytophagales</taxon>
        <taxon>Hymenobacteraceae</taxon>
        <taxon>Hymenobacter</taxon>
    </lineage>
</organism>